<name>A0ACA9N806_9GLOM</name>
<feature type="non-terminal residue" evidence="1">
    <location>
        <position position="1"/>
    </location>
</feature>
<accession>A0ACA9N806</accession>
<dbReference type="Proteomes" id="UP000789860">
    <property type="component" value="Unassembled WGS sequence"/>
</dbReference>
<organism evidence="1 2">
    <name type="scientific">Scutellospora calospora</name>
    <dbReference type="NCBI Taxonomy" id="85575"/>
    <lineage>
        <taxon>Eukaryota</taxon>
        <taxon>Fungi</taxon>
        <taxon>Fungi incertae sedis</taxon>
        <taxon>Mucoromycota</taxon>
        <taxon>Glomeromycotina</taxon>
        <taxon>Glomeromycetes</taxon>
        <taxon>Diversisporales</taxon>
        <taxon>Gigasporaceae</taxon>
        <taxon>Scutellospora</taxon>
    </lineage>
</organism>
<proteinExistence type="predicted"/>
<evidence type="ECO:0000313" key="1">
    <source>
        <dbReference type="EMBL" id="CAG8639082.1"/>
    </source>
</evidence>
<protein>
    <submittedName>
        <fullName evidence="1">7256_t:CDS:1</fullName>
    </submittedName>
</protein>
<feature type="non-terminal residue" evidence="1">
    <location>
        <position position="154"/>
    </location>
</feature>
<dbReference type="EMBL" id="CAJVPM010021228">
    <property type="protein sequence ID" value="CAG8639082.1"/>
    <property type="molecule type" value="Genomic_DNA"/>
</dbReference>
<reference evidence="1" key="1">
    <citation type="submission" date="2021-06" db="EMBL/GenBank/DDBJ databases">
        <authorList>
            <person name="Kallberg Y."/>
            <person name="Tangrot J."/>
            <person name="Rosling A."/>
        </authorList>
    </citation>
    <scope>NUCLEOTIDE SEQUENCE</scope>
    <source>
        <strain evidence="1">AU212A</strain>
    </source>
</reference>
<gene>
    <name evidence="1" type="ORF">SCALOS_LOCUS8254</name>
</gene>
<comment type="caution">
    <text evidence="1">The sequence shown here is derived from an EMBL/GenBank/DDBJ whole genome shotgun (WGS) entry which is preliminary data.</text>
</comment>
<keyword evidence="2" id="KW-1185">Reference proteome</keyword>
<evidence type="ECO:0000313" key="2">
    <source>
        <dbReference type="Proteomes" id="UP000789860"/>
    </source>
</evidence>
<sequence>KDIIINISDDQITLNKNDFIKLINRTNKLELLQAKSNLTFENKIDLLSKVLFKEQRRLNHLIELDPKKFLKLITTSNFQLSKFFDEIFNAISPKYRNSQTRENDEKLAIGFCYLLARARNKFANKLKIEIELYLLASGYSSSAIDILANLGISA</sequence>